<feature type="non-terminal residue" evidence="1">
    <location>
        <position position="78"/>
    </location>
</feature>
<name>A0A843URX9_COLES</name>
<dbReference type="Proteomes" id="UP000652761">
    <property type="component" value="Unassembled WGS sequence"/>
</dbReference>
<accession>A0A843URX9</accession>
<comment type="caution">
    <text evidence="1">The sequence shown here is derived from an EMBL/GenBank/DDBJ whole genome shotgun (WGS) entry which is preliminary data.</text>
</comment>
<gene>
    <name evidence="1" type="ORF">Taro_017740</name>
</gene>
<keyword evidence="2" id="KW-1185">Reference proteome</keyword>
<dbReference type="EMBL" id="NMUH01000815">
    <property type="protein sequence ID" value="MQL85227.1"/>
    <property type="molecule type" value="Genomic_DNA"/>
</dbReference>
<evidence type="ECO:0000313" key="1">
    <source>
        <dbReference type="EMBL" id="MQL85227.1"/>
    </source>
</evidence>
<reference evidence="1" key="1">
    <citation type="submission" date="2017-07" db="EMBL/GenBank/DDBJ databases">
        <title>Taro Niue Genome Assembly and Annotation.</title>
        <authorList>
            <person name="Atibalentja N."/>
            <person name="Keating K."/>
            <person name="Fields C.J."/>
        </authorList>
    </citation>
    <scope>NUCLEOTIDE SEQUENCE</scope>
    <source>
        <strain evidence="1">Niue_2</strain>
        <tissue evidence="1">Leaf</tissue>
    </source>
</reference>
<evidence type="ECO:0000313" key="2">
    <source>
        <dbReference type="Proteomes" id="UP000652761"/>
    </source>
</evidence>
<sequence length="78" mass="8880">LTTKLESFGSKQELLRNTRKAGNPELHPLHPLLCLEHQQVLDLHKGFEIELDQTLNIKVVMENPWSQMGPGKSDEHPS</sequence>
<protein>
    <submittedName>
        <fullName evidence="1">Uncharacterized protein</fullName>
    </submittedName>
</protein>
<organism evidence="1 2">
    <name type="scientific">Colocasia esculenta</name>
    <name type="common">Wild taro</name>
    <name type="synonym">Arum esculentum</name>
    <dbReference type="NCBI Taxonomy" id="4460"/>
    <lineage>
        <taxon>Eukaryota</taxon>
        <taxon>Viridiplantae</taxon>
        <taxon>Streptophyta</taxon>
        <taxon>Embryophyta</taxon>
        <taxon>Tracheophyta</taxon>
        <taxon>Spermatophyta</taxon>
        <taxon>Magnoliopsida</taxon>
        <taxon>Liliopsida</taxon>
        <taxon>Araceae</taxon>
        <taxon>Aroideae</taxon>
        <taxon>Colocasieae</taxon>
        <taxon>Colocasia</taxon>
    </lineage>
</organism>
<dbReference type="AlphaFoldDB" id="A0A843URX9"/>
<proteinExistence type="predicted"/>